<feature type="compositionally biased region" description="Polar residues" evidence="1">
    <location>
        <begin position="41"/>
        <end position="55"/>
    </location>
</feature>
<evidence type="ECO:0000313" key="3">
    <source>
        <dbReference type="Proteomes" id="UP000729402"/>
    </source>
</evidence>
<evidence type="ECO:0000256" key="1">
    <source>
        <dbReference type="SAM" id="MobiDB-lite"/>
    </source>
</evidence>
<dbReference type="AlphaFoldDB" id="A0A8J5RNR7"/>
<dbReference type="Proteomes" id="UP000729402">
    <property type="component" value="Unassembled WGS sequence"/>
</dbReference>
<dbReference type="EMBL" id="JAAALK010000289">
    <property type="protein sequence ID" value="KAG8050902.1"/>
    <property type="molecule type" value="Genomic_DNA"/>
</dbReference>
<feature type="compositionally biased region" description="Gly residues" evidence="1">
    <location>
        <begin position="71"/>
        <end position="86"/>
    </location>
</feature>
<reference evidence="2" key="2">
    <citation type="submission" date="2021-02" db="EMBL/GenBank/DDBJ databases">
        <authorList>
            <person name="Kimball J.A."/>
            <person name="Haas M.W."/>
            <person name="Macchietto M."/>
            <person name="Kono T."/>
            <person name="Duquette J."/>
            <person name="Shao M."/>
        </authorList>
    </citation>
    <scope>NUCLEOTIDE SEQUENCE</scope>
    <source>
        <tissue evidence="2">Fresh leaf tissue</tissue>
    </source>
</reference>
<evidence type="ECO:0000313" key="2">
    <source>
        <dbReference type="EMBL" id="KAG8050902.1"/>
    </source>
</evidence>
<protein>
    <submittedName>
        <fullName evidence="2">Uncharacterized protein</fullName>
    </submittedName>
</protein>
<gene>
    <name evidence="2" type="ORF">GUJ93_ZPchr0009g1224</name>
</gene>
<feature type="compositionally biased region" description="Low complexity" evidence="1">
    <location>
        <begin position="87"/>
        <end position="97"/>
    </location>
</feature>
<feature type="region of interest" description="Disordered" evidence="1">
    <location>
        <begin position="1"/>
        <end position="97"/>
    </location>
</feature>
<organism evidence="2 3">
    <name type="scientific">Zizania palustris</name>
    <name type="common">Northern wild rice</name>
    <dbReference type="NCBI Taxonomy" id="103762"/>
    <lineage>
        <taxon>Eukaryota</taxon>
        <taxon>Viridiplantae</taxon>
        <taxon>Streptophyta</taxon>
        <taxon>Embryophyta</taxon>
        <taxon>Tracheophyta</taxon>
        <taxon>Spermatophyta</taxon>
        <taxon>Magnoliopsida</taxon>
        <taxon>Liliopsida</taxon>
        <taxon>Poales</taxon>
        <taxon>Poaceae</taxon>
        <taxon>BOP clade</taxon>
        <taxon>Oryzoideae</taxon>
        <taxon>Oryzeae</taxon>
        <taxon>Zizaniinae</taxon>
        <taxon>Zizania</taxon>
    </lineage>
</organism>
<comment type="caution">
    <text evidence="2">The sequence shown here is derived from an EMBL/GenBank/DDBJ whole genome shotgun (WGS) entry which is preliminary data.</text>
</comment>
<proteinExistence type="predicted"/>
<name>A0A8J5RNR7_ZIZPA</name>
<keyword evidence="3" id="KW-1185">Reference proteome</keyword>
<reference evidence="2" key="1">
    <citation type="journal article" date="2021" name="bioRxiv">
        <title>Whole Genome Assembly and Annotation of Northern Wild Rice, Zizania palustris L., Supports a Whole Genome Duplication in the Zizania Genus.</title>
        <authorList>
            <person name="Haas M."/>
            <person name="Kono T."/>
            <person name="Macchietto M."/>
            <person name="Millas R."/>
            <person name="McGilp L."/>
            <person name="Shao M."/>
            <person name="Duquette J."/>
            <person name="Hirsch C.N."/>
            <person name="Kimball J."/>
        </authorList>
    </citation>
    <scope>NUCLEOTIDE SEQUENCE</scope>
    <source>
        <tissue evidence="2">Fresh leaf tissue</tissue>
    </source>
</reference>
<accession>A0A8J5RNR7</accession>
<sequence>MEAGHVHVHVAREDGRGGHSSGRVPDNRPIRATIVAAQGTAADQQGPSMDESSPSLERHPWRWKGMAVQKGDGGAEGDVGGSGMAAGKGTAAWKGTAARKQECGVVRWLVRDLETKGCTWEEILGRAN</sequence>